<feature type="domain" description="Tryptophan synthase beta chain-like PALP" evidence="6">
    <location>
        <begin position="91"/>
        <end position="398"/>
    </location>
</feature>
<sequence length="446" mass="49565">MKKKNARAWFTCINEACGRRYELDEIVYKCHTCGGLLEVTHDMARLKKERSASEWRALFQKRWKTTNYPYGSGIWGKKEWVLPDIDNNHIISLYEGDTNLCFTRRYGEALGVPDLYIKMCGNSHTGSFKDLGMTVLVSQVNHMIQHGAKIRAVACASTGDTSAALSAYCAFAGIPSIVLLPKGKISTAQLVQPISNNSIVLSLETDFDGCMKVVQEISKRPEFYLANSMNSLRVEGQKSISIEMVQQLEWEVPDFIIIPGGNLGNVSALGKGFQMMLDLGLIRKKPRIVLAQAQKANPLYQSYRNGFKTFEPVKAGKTLASAIQIGNPVSVNKAIKMLKAFDGIVEQASEAELADACAEADKFGYFTCPHTGVALAALKKVIRRGIITRKHRVIVISTAHGLKFSDFKVKYHEEKLSGIRCRFANKPIVLEPKVDKILAVLDKKIR</sequence>
<proteinExistence type="inferred from homology"/>
<keyword evidence="3 5" id="KW-0663">Pyridoxal phosphate</keyword>
<dbReference type="InterPro" id="IPR036052">
    <property type="entry name" value="TrpB-like_PALP_sf"/>
</dbReference>
<comment type="caution">
    <text evidence="7">The sequence shown here is derived from an EMBL/GenBank/DDBJ whole genome shotgun (WGS) entry which is preliminary data.</text>
</comment>
<dbReference type="Pfam" id="PF00291">
    <property type="entry name" value="PALP"/>
    <property type="match status" value="1"/>
</dbReference>
<comment type="similarity">
    <text evidence="2">Belongs to the threonine synthase family.</text>
</comment>
<dbReference type="SUPFAM" id="SSF53686">
    <property type="entry name" value="Tryptophan synthase beta subunit-like PLP-dependent enzymes"/>
    <property type="match status" value="1"/>
</dbReference>
<name>A0A1F7FK84_UNCRA</name>
<dbReference type="GO" id="GO:0009088">
    <property type="term" value="P:threonine biosynthetic process"/>
    <property type="evidence" value="ECO:0007669"/>
    <property type="project" value="UniProtKB-UniRule"/>
</dbReference>
<dbReference type="EC" id="4.2.3.1" evidence="4"/>
<dbReference type="InterPro" id="IPR050214">
    <property type="entry name" value="Cys_Synth/Cystath_Beta-Synth"/>
</dbReference>
<dbReference type="CDD" id="cd01563">
    <property type="entry name" value="Thr-synth_1"/>
    <property type="match status" value="1"/>
</dbReference>
<evidence type="ECO:0000256" key="3">
    <source>
        <dbReference type="ARBA" id="ARBA00022898"/>
    </source>
</evidence>
<evidence type="ECO:0000313" key="7">
    <source>
        <dbReference type="EMBL" id="OGK07119.1"/>
    </source>
</evidence>
<evidence type="ECO:0000256" key="2">
    <source>
        <dbReference type="ARBA" id="ARBA00005517"/>
    </source>
</evidence>
<dbReference type="InterPro" id="IPR004450">
    <property type="entry name" value="Thr_synthase-like"/>
</dbReference>
<evidence type="ECO:0000259" key="6">
    <source>
        <dbReference type="Pfam" id="PF00291"/>
    </source>
</evidence>
<accession>A0A1F7FK84</accession>
<comment type="cofactor">
    <cofactor evidence="1 5">
        <name>pyridoxal 5'-phosphate</name>
        <dbReference type="ChEBI" id="CHEBI:597326"/>
    </cofactor>
</comment>
<evidence type="ECO:0000256" key="5">
    <source>
        <dbReference type="PIRSR" id="PIRSR604450-51"/>
    </source>
</evidence>
<evidence type="ECO:0000256" key="1">
    <source>
        <dbReference type="ARBA" id="ARBA00001933"/>
    </source>
</evidence>
<evidence type="ECO:0000256" key="4">
    <source>
        <dbReference type="NCBIfam" id="TIGR00260"/>
    </source>
</evidence>
<dbReference type="NCBIfam" id="TIGR00260">
    <property type="entry name" value="thrC"/>
    <property type="match status" value="1"/>
</dbReference>
<feature type="modified residue" description="N6-(pyridoxal phosphate)lysine" evidence="5">
    <location>
        <position position="129"/>
    </location>
</feature>
<dbReference type="InterPro" id="IPR001926">
    <property type="entry name" value="TrpB-like_PALP"/>
</dbReference>
<evidence type="ECO:0000313" key="8">
    <source>
        <dbReference type="Proteomes" id="UP000179243"/>
    </source>
</evidence>
<dbReference type="AlphaFoldDB" id="A0A1F7FK84"/>
<protein>
    <recommendedName>
        <fullName evidence="4">Threonine synthase</fullName>
        <ecNumber evidence="4">4.2.3.1</ecNumber>
    </recommendedName>
</protein>
<dbReference type="Proteomes" id="UP000179243">
    <property type="component" value="Unassembled WGS sequence"/>
</dbReference>
<dbReference type="Gene3D" id="3.40.50.1100">
    <property type="match status" value="2"/>
</dbReference>
<organism evidence="7 8">
    <name type="scientific">Candidatus Raymondbacteria bacterium RIFOXYD12_FULL_49_13</name>
    <dbReference type="NCBI Taxonomy" id="1817890"/>
    <lineage>
        <taxon>Bacteria</taxon>
        <taxon>Raymondiibacteriota</taxon>
    </lineage>
</organism>
<gene>
    <name evidence="7" type="ORF">A2519_09155</name>
</gene>
<dbReference type="PANTHER" id="PTHR10314">
    <property type="entry name" value="CYSTATHIONINE BETA-SYNTHASE"/>
    <property type="match status" value="1"/>
</dbReference>
<dbReference type="EMBL" id="MFYX01000013">
    <property type="protein sequence ID" value="OGK07119.1"/>
    <property type="molecule type" value="Genomic_DNA"/>
</dbReference>
<reference evidence="7 8" key="1">
    <citation type="journal article" date="2016" name="Nat. Commun.">
        <title>Thousands of microbial genomes shed light on interconnected biogeochemical processes in an aquifer system.</title>
        <authorList>
            <person name="Anantharaman K."/>
            <person name="Brown C.T."/>
            <person name="Hug L.A."/>
            <person name="Sharon I."/>
            <person name="Castelle C.J."/>
            <person name="Probst A.J."/>
            <person name="Thomas B.C."/>
            <person name="Singh A."/>
            <person name="Wilkins M.J."/>
            <person name="Karaoz U."/>
            <person name="Brodie E.L."/>
            <person name="Williams K.H."/>
            <person name="Hubbard S.S."/>
            <person name="Banfield J.F."/>
        </authorList>
    </citation>
    <scope>NUCLEOTIDE SEQUENCE [LARGE SCALE GENOMIC DNA]</scope>
</reference>
<dbReference type="GO" id="GO:0004795">
    <property type="term" value="F:threonine synthase activity"/>
    <property type="evidence" value="ECO:0007669"/>
    <property type="project" value="UniProtKB-UniRule"/>
</dbReference>